<dbReference type="AlphaFoldDB" id="A0A5M9J6U0"/>
<dbReference type="Proteomes" id="UP000322873">
    <property type="component" value="Unassembled WGS sequence"/>
</dbReference>
<evidence type="ECO:0000313" key="2">
    <source>
        <dbReference type="Proteomes" id="UP000322873"/>
    </source>
</evidence>
<gene>
    <name evidence="1" type="ORF">EYC84_010993</name>
</gene>
<reference evidence="1 2" key="1">
    <citation type="submission" date="2019-06" db="EMBL/GenBank/DDBJ databases">
        <title>Genome Sequence of the Brown Rot Fungal Pathogen Monilinia fructicola.</title>
        <authorList>
            <person name="De Miccolis Angelini R.M."/>
            <person name="Landi L."/>
            <person name="Abate D."/>
            <person name="Pollastro S."/>
            <person name="Romanazzi G."/>
            <person name="Faretra F."/>
        </authorList>
    </citation>
    <scope>NUCLEOTIDE SEQUENCE [LARGE SCALE GENOMIC DNA]</scope>
    <source>
        <strain evidence="1 2">Mfrc123</strain>
    </source>
</reference>
<sequence length="133" mass="15081">MATAINPISTHYPPASPPSGSITFIIYRKSARDQAPQAHDIEPLCYLQSLPTRFHFLNSISLTSRFYIPYGILKKRKGHSPTYDSDQESTVVVTHPQIDIPVSVDGMCKVMRNLRTIVNFFFPVHAMQQKFQS</sequence>
<keyword evidence="2" id="KW-1185">Reference proteome</keyword>
<accession>A0A5M9J6U0</accession>
<comment type="caution">
    <text evidence="1">The sequence shown here is derived from an EMBL/GenBank/DDBJ whole genome shotgun (WGS) entry which is preliminary data.</text>
</comment>
<proteinExistence type="predicted"/>
<protein>
    <submittedName>
        <fullName evidence="1">Uncharacterized protein</fullName>
    </submittedName>
</protein>
<evidence type="ECO:0000313" key="1">
    <source>
        <dbReference type="EMBL" id="KAA8565268.1"/>
    </source>
</evidence>
<name>A0A5M9J6U0_MONFR</name>
<dbReference type="EMBL" id="VICG01000014">
    <property type="protein sequence ID" value="KAA8565268.1"/>
    <property type="molecule type" value="Genomic_DNA"/>
</dbReference>
<organism evidence="1 2">
    <name type="scientific">Monilinia fructicola</name>
    <name type="common">Brown rot fungus</name>
    <name type="synonym">Ciboria fructicola</name>
    <dbReference type="NCBI Taxonomy" id="38448"/>
    <lineage>
        <taxon>Eukaryota</taxon>
        <taxon>Fungi</taxon>
        <taxon>Dikarya</taxon>
        <taxon>Ascomycota</taxon>
        <taxon>Pezizomycotina</taxon>
        <taxon>Leotiomycetes</taxon>
        <taxon>Helotiales</taxon>
        <taxon>Sclerotiniaceae</taxon>
        <taxon>Monilinia</taxon>
    </lineage>
</organism>